<dbReference type="Gene3D" id="3.90.550.10">
    <property type="entry name" value="Spore Coat Polysaccharide Biosynthesis Protein SpsA, Chain A"/>
    <property type="match status" value="1"/>
</dbReference>
<feature type="domain" description="MoaB/Mog" evidence="5">
    <location>
        <begin position="418"/>
        <end position="573"/>
    </location>
</feature>
<feature type="non-terminal residue" evidence="6">
    <location>
        <position position="1"/>
    </location>
</feature>
<evidence type="ECO:0000256" key="1">
    <source>
        <dbReference type="ARBA" id="ARBA00008339"/>
    </source>
</evidence>
<dbReference type="OrthoDB" id="20872at2759"/>
<evidence type="ECO:0000256" key="4">
    <source>
        <dbReference type="SAM" id="MobiDB-lite"/>
    </source>
</evidence>
<dbReference type="EMBL" id="CENE01000013">
    <property type="protein sequence ID" value="CEQ41356.1"/>
    <property type="molecule type" value="Genomic_DNA"/>
</dbReference>
<keyword evidence="3" id="KW-0479">Metal-binding</keyword>
<keyword evidence="7" id="KW-1185">Reference proteome</keyword>
<dbReference type="UniPathway" id="UPA00344"/>
<evidence type="ECO:0000256" key="2">
    <source>
        <dbReference type="ARBA" id="ARBA00012509"/>
    </source>
</evidence>
<gene>
    <name evidence="6" type="primary">SPOSA6832_03056</name>
</gene>
<organism evidence="6 7">
    <name type="scientific">Sporidiobolus salmonicolor</name>
    <name type="common">Yeast-like fungus</name>
    <name type="synonym">Sporobolomyces salmonicolor</name>
    <dbReference type="NCBI Taxonomy" id="5005"/>
    <lineage>
        <taxon>Eukaryota</taxon>
        <taxon>Fungi</taxon>
        <taxon>Dikarya</taxon>
        <taxon>Basidiomycota</taxon>
        <taxon>Pucciniomycotina</taxon>
        <taxon>Microbotryomycetes</taxon>
        <taxon>Sporidiobolales</taxon>
        <taxon>Sporidiobolaceae</taxon>
        <taxon>Sporobolomyces</taxon>
    </lineage>
</organism>
<dbReference type="EC" id="2.7.7.75" evidence="2"/>
<evidence type="ECO:0000313" key="7">
    <source>
        <dbReference type="Proteomes" id="UP000243876"/>
    </source>
</evidence>
<dbReference type="Gene3D" id="3.90.105.10">
    <property type="entry name" value="Molybdopterin biosynthesis moea protein, domain 2"/>
    <property type="match status" value="1"/>
</dbReference>
<keyword evidence="3" id="KW-0501">Molybdenum cofactor biosynthesis</keyword>
<reference evidence="7" key="1">
    <citation type="submission" date="2015-02" db="EMBL/GenBank/DDBJ databases">
        <authorList>
            <person name="Gon?alves P."/>
        </authorList>
    </citation>
    <scope>NUCLEOTIDE SEQUENCE [LARGE SCALE GENOMIC DNA]</scope>
</reference>
<dbReference type="InterPro" id="IPR029044">
    <property type="entry name" value="Nucleotide-diphossugar_trans"/>
</dbReference>
<evidence type="ECO:0000313" key="6">
    <source>
        <dbReference type="EMBL" id="CEQ41356.1"/>
    </source>
</evidence>
<proteinExistence type="inferred from homology"/>
<dbReference type="InterPro" id="IPR005110">
    <property type="entry name" value="MoeA_linker/N"/>
</dbReference>
<dbReference type="Proteomes" id="UP000243876">
    <property type="component" value="Unassembled WGS sequence"/>
</dbReference>
<dbReference type="GO" id="GO:0006777">
    <property type="term" value="P:Mo-molybdopterin cofactor biosynthetic process"/>
    <property type="evidence" value="ECO:0007669"/>
    <property type="project" value="UniProtKB-UniRule"/>
</dbReference>
<accession>A0A0D6ENA0</accession>
<dbReference type="SUPFAM" id="SSF53218">
    <property type="entry name" value="Molybdenum cofactor biosynthesis proteins"/>
    <property type="match status" value="1"/>
</dbReference>
<dbReference type="InterPro" id="IPR001453">
    <property type="entry name" value="MoaB/Mog_dom"/>
</dbReference>
<feature type="compositionally biased region" description="Pro residues" evidence="4">
    <location>
        <begin position="217"/>
        <end position="227"/>
    </location>
</feature>
<dbReference type="AlphaFoldDB" id="A0A0D6ENA0"/>
<comment type="catalytic activity">
    <reaction evidence="3">
        <text>molybdopterin + ATP + H(+) = adenylyl-molybdopterin + diphosphate</text>
        <dbReference type="Rhea" id="RHEA:31331"/>
        <dbReference type="ChEBI" id="CHEBI:15378"/>
        <dbReference type="ChEBI" id="CHEBI:30616"/>
        <dbReference type="ChEBI" id="CHEBI:33019"/>
        <dbReference type="ChEBI" id="CHEBI:58698"/>
        <dbReference type="ChEBI" id="CHEBI:62727"/>
    </reaction>
</comment>
<dbReference type="Gene3D" id="2.170.190.11">
    <property type="entry name" value="Molybdopterin biosynthesis moea protein, domain 3"/>
    <property type="match status" value="1"/>
</dbReference>
<comment type="function">
    <text evidence="3">Catalyzes two steps in the biosynthesis of the molybdenum cofactor. In the first step, molybdopterin is adenylated. Subsequently, molybdate is inserted into adenylated molybdopterin and AMP is released.</text>
</comment>
<dbReference type="InterPro" id="IPR036135">
    <property type="entry name" value="MoeA_linker/N_sf"/>
</dbReference>
<dbReference type="GO" id="GO:0005524">
    <property type="term" value="F:ATP binding"/>
    <property type="evidence" value="ECO:0007669"/>
    <property type="project" value="UniProtKB-UniRule"/>
</dbReference>
<dbReference type="PANTHER" id="PTHR10192">
    <property type="entry name" value="MOLYBDOPTERIN BIOSYNTHESIS PROTEIN"/>
    <property type="match status" value="1"/>
</dbReference>
<comment type="cofactor">
    <cofactor evidence="3">
        <name>Mg(2+)</name>
        <dbReference type="ChEBI" id="CHEBI:18420"/>
    </cofactor>
</comment>
<keyword evidence="3" id="KW-0500">Molybdenum</keyword>
<dbReference type="GO" id="GO:0061599">
    <property type="term" value="F:molybdopterin molybdotransferase activity"/>
    <property type="evidence" value="ECO:0007669"/>
    <property type="project" value="UniProtKB-UniRule"/>
</dbReference>
<comment type="pathway">
    <text evidence="3">Cofactor biosynthesis; molybdopterin biosynthesis.</text>
</comment>
<dbReference type="PANTHER" id="PTHR10192:SF5">
    <property type="entry name" value="GEPHYRIN"/>
    <property type="match status" value="1"/>
</dbReference>
<evidence type="ECO:0000256" key="3">
    <source>
        <dbReference type="RuleBase" id="RU365090"/>
    </source>
</evidence>
<name>A0A0D6ENA0_SPOSA</name>
<dbReference type="CDD" id="cd00887">
    <property type="entry name" value="MoeA"/>
    <property type="match status" value="1"/>
</dbReference>
<dbReference type="InterPro" id="IPR036425">
    <property type="entry name" value="MoaB/Mog-like_dom_sf"/>
</dbReference>
<dbReference type="GO" id="GO:0061598">
    <property type="term" value="F:molybdopterin adenylyltransferase activity"/>
    <property type="evidence" value="ECO:0007669"/>
    <property type="project" value="UniProtKB-UniRule"/>
</dbReference>
<dbReference type="InterPro" id="IPR038987">
    <property type="entry name" value="MoeA-like"/>
</dbReference>
<dbReference type="GO" id="GO:0046872">
    <property type="term" value="F:metal ion binding"/>
    <property type="evidence" value="ECO:0007669"/>
    <property type="project" value="UniProtKB-UniRule"/>
</dbReference>
<comment type="similarity">
    <text evidence="1">In the C-terminal section; belongs to the MoeA family.</text>
</comment>
<dbReference type="Gene3D" id="3.40.980.10">
    <property type="entry name" value="MoaB/Mog-like domain"/>
    <property type="match status" value="1"/>
</dbReference>
<feature type="region of interest" description="Disordered" evidence="4">
    <location>
        <begin position="215"/>
        <end position="234"/>
    </location>
</feature>
<dbReference type="Pfam" id="PF12804">
    <property type="entry name" value="NTP_transf_3"/>
    <property type="match status" value="1"/>
</dbReference>
<protein>
    <recommendedName>
        <fullName evidence="2">molybdopterin adenylyltransferase</fullName>
        <ecNumber evidence="2">2.7.7.75</ecNumber>
    </recommendedName>
</protein>
<dbReference type="GO" id="GO:0005829">
    <property type="term" value="C:cytosol"/>
    <property type="evidence" value="ECO:0007669"/>
    <property type="project" value="TreeGrafter"/>
</dbReference>
<dbReference type="SUPFAM" id="SSF63882">
    <property type="entry name" value="MoeA N-terminal region -like"/>
    <property type="match status" value="1"/>
</dbReference>
<sequence>MRGTLSRACGDQKDVLQLPRGVHLIFDDPSTNGDIGPASGILRASTHNPSANWLLLAVDLPFVTRSSILHLLASHVPSSPVSLYLHSEDGNPEPLFSLWTPSALEQLRTNCRNGKSGPCRAAKDIWGGRIEEGKGGVKVLDEDCVTDADTPEEWERAVRALAAKQETSVLPLDITSTSPCISPSPSQPAFAPKRRKLISYSSALDLIHRLPLRPLSLSPPVPPPPSTPESESASQALPLISAVSHLAARPIRALVPHPLHDNSAMDGYALPSSLLLSASRSDPVSLSILGRIVAGDPPPSLPAVEDAEMQGCWEIMTGAIFPSEEFDAVVKVEDALQTTELDERGRKVVRFEGPAKWGQHRRRRGEQVRRGDEIVQAGERLTPEKILLLAASGVSSVDVRLSSLALALPRPAPRGRVGIISTGKEVIPLSSLSLSPFASEPLPSQVIDCITPFLSALLLSGGYEPVPLPCTGDSPTTFARAVSSALAPHPTGPALDLLITTAGVSLGVTDHLPGSLASLGHFETVFHGVAMRPGQPVMLSTHVPTGTPVLSLPGNPMASAVGMRGFGLELLGRLEGGREGRDGTWAELGRGVGEESEKWDQVVSEVREGASGFFALPVDGEGRPKLGVKRKDGKRGGPCAVGSLVGAEAWMRVDVKEGGETVVKWCRF</sequence>
<comment type="catalytic activity">
    <reaction evidence="3">
        <text>adenylyl-molybdopterin + molybdate = Mo-molybdopterin + AMP + H(+)</text>
        <dbReference type="Rhea" id="RHEA:35047"/>
        <dbReference type="ChEBI" id="CHEBI:15378"/>
        <dbReference type="ChEBI" id="CHEBI:36264"/>
        <dbReference type="ChEBI" id="CHEBI:62727"/>
        <dbReference type="ChEBI" id="CHEBI:71302"/>
        <dbReference type="ChEBI" id="CHEBI:456215"/>
    </reaction>
</comment>
<dbReference type="Pfam" id="PF00994">
    <property type="entry name" value="MoCF_biosynth"/>
    <property type="match status" value="1"/>
</dbReference>
<keyword evidence="3" id="KW-0460">Magnesium</keyword>
<dbReference type="SUPFAM" id="SSF53448">
    <property type="entry name" value="Nucleotide-diphospho-sugar transferases"/>
    <property type="match status" value="1"/>
</dbReference>
<evidence type="ECO:0000259" key="5">
    <source>
        <dbReference type="SMART" id="SM00852"/>
    </source>
</evidence>
<keyword evidence="3" id="KW-0808">Transferase</keyword>
<comment type="similarity">
    <text evidence="3">Belongs to the MoeA family.</text>
</comment>
<dbReference type="InterPro" id="IPR025877">
    <property type="entry name" value="MobA-like_NTP_Trfase"/>
</dbReference>
<dbReference type="Pfam" id="PF03453">
    <property type="entry name" value="MoeA_N"/>
    <property type="match status" value="1"/>
</dbReference>
<dbReference type="SMART" id="SM00852">
    <property type="entry name" value="MoCF_biosynth"/>
    <property type="match status" value="1"/>
</dbReference>